<dbReference type="Pfam" id="PF01282">
    <property type="entry name" value="Ribosomal_S24e"/>
    <property type="match status" value="1"/>
</dbReference>
<dbReference type="InterPro" id="IPR018098">
    <property type="entry name" value="Ribosomal_eS24_CS"/>
</dbReference>
<sequence length="110" mass="12425">MLGVYEVNGGALKSITLQNGSTLNVVSERINRLVGRTEVFCEVIHTGMSTPSRKDIKQALSKLYGRPEDLIVIKYVKGEFGAYKSRVRANVYDSEDRLKLFEPEYLLKRG</sequence>
<comment type="caution">
    <text evidence="6">The sequence shown here is derived from an EMBL/GenBank/DDBJ whole genome shotgun (WGS) entry which is preliminary data.</text>
</comment>
<dbReference type="PANTHER" id="PTHR10496">
    <property type="entry name" value="40S RIBOSOMAL PROTEIN S24"/>
    <property type="match status" value="1"/>
</dbReference>
<proteinExistence type="inferred from homology"/>
<dbReference type="GO" id="GO:0005840">
    <property type="term" value="C:ribosome"/>
    <property type="evidence" value="ECO:0007669"/>
    <property type="project" value="UniProtKB-KW"/>
</dbReference>
<evidence type="ECO:0000256" key="5">
    <source>
        <dbReference type="RuleBase" id="RU004381"/>
    </source>
</evidence>
<reference evidence="6 7" key="1">
    <citation type="journal article" date="2018" name="Syst. Appl. Microbiol.">
        <title>A new symbiotic nanoarchaeote (Candidatus Nanoclepta minutus) and its host (Zestosphaera tikiterensis gen. nov., sp. nov.) from a New Zealand hot spring.</title>
        <authorList>
            <person name="St John E."/>
            <person name="Liu Y."/>
            <person name="Podar M."/>
            <person name="Stott M.B."/>
            <person name="Meneghin J."/>
            <person name="Chen Z."/>
            <person name="Lagutin K."/>
            <person name="Mitchell K."/>
            <person name="Reysenbach A.L."/>
        </authorList>
    </citation>
    <scope>NUCLEOTIDE SEQUENCE [LARGE SCALE GENOMIC DNA]</scope>
    <source>
        <strain evidence="6">NZ3</strain>
    </source>
</reference>
<evidence type="ECO:0000256" key="3">
    <source>
        <dbReference type="ARBA" id="ARBA00023274"/>
    </source>
</evidence>
<dbReference type="SUPFAM" id="SSF54189">
    <property type="entry name" value="Ribosomal proteins S24e, L23 and L15e"/>
    <property type="match status" value="1"/>
</dbReference>
<dbReference type="PROSITE" id="PS00529">
    <property type="entry name" value="RIBOSOMAL_S24E"/>
    <property type="match status" value="1"/>
</dbReference>
<comment type="similarity">
    <text evidence="1 4 5">Belongs to the eukaryotic ribosomal protein eS24 family.</text>
</comment>
<dbReference type="Gene3D" id="3.30.70.330">
    <property type="match status" value="1"/>
</dbReference>
<dbReference type="GO" id="GO:0003735">
    <property type="term" value="F:structural constituent of ribosome"/>
    <property type="evidence" value="ECO:0007669"/>
    <property type="project" value="InterPro"/>
</dbReference>
<dbReference type="EMBL" id="NBVN01000002">
    <property type="protein sequence ID" value="PUA33476.1"/>
    <property type="molecule type" value="Genomic_DNA"/>
</dbReference>
<accession>A0A2R7Y7N4</accession>
<evidence type="ECO:0000313" key="6">
    <source>
        <dbReference type="EMBL" id="PUA33476.1"/>
    </source>
</evidence>
<dbReference type="InterPro" id="IPR001976">
    <property type="entry name" value="Ribosomal_eS24"/>
</dbReference>
<dbReference type="InterPro" id="IPR012678">
    <property type="entry name" value="Ribosomal_uL23/eL15/eS24_sf"/>
</dbReference>
<dbReference type="AlphaFoldDB" id="A0A2R7Y7N4"/>
<name>A0A2R7Y7N4_9CREN</name>
<evidence type="ECO:0000313" key="7">
    <source>
        <dbReference type="Proteomes" id="UP000244093"/>
    </source>
</evidence>
<dbReference type="HAMAP" id="MF_00545">
    <property type="entry name" value="Ribosomal_eS24"/>
    <property type="match status" value="1"/>
</dbReference>
<dbReference type="GO" id="GO:0006412">
    <property type="term" value="P:translation"/>
    <property type="evidence" value="ECO:0007669"/>
    <property type="project" value="UniProtKB-UniRule"/>
</dbReference>
<gene>
    <name evidence="4" type="primary">rps24e</name>
    <name evidence="6" type="ORF">B7O98_03405</name>
</gene>
<dbReference type="GO" id="GO:1990904">
    <property type="term" value="C:ribonucleoprotein complex"/>
    <property type="evidence" value="ECO:0007669"/>
    <property type="project" value="UniProtKB-KW"/>
</dbReference>
<keyword evidence="2 4" id="KW-0689">Ribosomal protein</keyword>
<dbReference type="InterPro" id="IPR012677">
    <property type="entry name" value="Nucleotide-bd_a/b_plait_sf"/>
</dbReference>
<evidence type="ECO:0000256" key="2">
    <source>
        <dbReference type="ARBA" id="ARBA00022980"/>
    </source>
</evidence>
<evidence type="ECO:0000256" key="1">
    <source>
        <dbReference type="ARBA" id="ARBA00009680"/>
    </source>
</evidence>
<evidence type="ECO:0000256" key="4">
    <source>
        <dbReference type="HAMAP-Rule" id="MF_00545"/>
    </source>
</evidence>
<dbReference type="Proteomes" id="UP000244093">
    <property type="component" value="Unassembled WGS sequence"/>
</dbReference>
<organism evidence="6 7">
    <name type="scientific">Zestosphaera tikiterensis</name>
    <dbReference type="NCBI Taxonomy" id="1973259"/>
    <lineage>
        <taxon>Archaea</taxon>
        <taxon>Thermoproteota</taxon>
        <taxon>Thermoprotei</taxon>
        <taxon>Desulfurococcales</taxon>
        <taxon>Desulfurococcaceae</taxon>
        <taxon>Zestosphaera</taxon>
    </lineage>
</organism>
<keyword evidence="3 4" id="KW-0687">Ribonucleoprotein</keyword>
<protein>
    <recommendedName>
        <fullName evidence="4">Small ribosomal subunit protein eS24</fullName>
    </recommendedName>
</protein>